<dbReference type="Proteomes" id="UP000724584">
    <property type="component" value="Unassembled WGS sequence"/>
</dbReference>
<protein>
    <submittedName>
        <fullName evidence="1">Uncharacterized protein</fullName>
    </submittedName>
</protein>
<name>A0ACB7PBE0_9PEZI</name>
<dbReference type="EMBL" id="JAGIZQ010000004">
    <property type="protein sequence ID" value="KAH6632441.1"/>
    <property type="molecule type" value="Genomic_DNA"/>
</dbReference>
<accession>A0ACB7PBE0</accession>
<evidence type="ECO:0000313" key="1">
    <source>
        <dbReference type="EMBL" id="KAH6632441.1"/>
    </source>
</evidence>
<gene>
    <name evidence="1" type="ORF">F5144DRAFT_650483</name>
</gene>
<sequence>MASSGPVLVPVQLEAFVLNSAVCGKGDEDDKDARIIPITQPNYTFLRLDNFLLQSDVQNHADLHNTAPASLNMRMSDLSQSPSKPLRHRHGVYLHWILPRFYRVGAASTDAVPDVGQGPSEPDKAADFIQPPTRWLVIRKLDLESVESDDARKQFKEYSGWVIESDHLWALDDIPLDFDLQVDVSPFVVGGGGADASVEKQAEVFIGRKTPLESWSKQADLDRTTPPPNISLLRSSNQLFADFQMHNGNVFSMLDDFRYGKPEDVKYLDKAKASYYLVGWHWSPGADPFFKSPASTHEKTLADLYMQLKTPEATPAYRDPWLDTGDEHRLLCHGAMYDVVWDVNVKPATVPADDFSRRLQDKVVPSISVGTTPMDALISYCTGRKGKSKDSETVTRLEEDILAIYSMLHSRDDGVEGQREAKDTIYNWNFHRAPGGTSYFLSSDDPDGNPNGSDRLQKPDGETQAALHDSSRHQVQLDAANRVLAQYRWDIFALWWAYVSDPTNRKDRESTVRDRDSKYRVDALAVKIRALARLVHQLDTTVKDFKADPRLKLVKSAAMPFFYHGRDPTVLFGGVESGWPVDYTDKVYVRLPAQVVKPEGALPDALQELVTLVSKRLPDGPQDLTAASTALIAEFHTLRPNGGHAGPEPEGATYPQFHDKKGKGRWRYQWGNRQPWFPLFAEWEVEYTHIPFKHWKLDEQTARLSANLMVRYGVSNYAPDDEEKKTETPIWDQIKEPDVRILSGRILILPQPSFSLAAKVEQLFSNTPKALLDKTPLDEEQRQWMVKNLSQLPFLSAPLAGLVDDLLTLSQGSHVKPENKFIAEGIEKVVPLKSALFPDASFTKDNVALIQSNSALTPYAKMARLVGHKVSPFKPVTHGQFRFSKFNIIDKFGQALAVIDQQPRLGGNPPRPTPRPPLYPSISDFYEPQVINCEFIQVPPQINQDARFNAHFVKRTADDPVDPDIPLPAPWRPATEWENLIWGWVLTNYADYGVQLFLPDGTFYREIRFGGPLGASAQPKWIPFARDPKARIPDDTLQLDALAAKLTDVKYLEGFWHMITTAQDKLPPAPGAFAQYLNSIVGKPLALVNMGWSLELSGSPFQNQAAGSQAPEQMLTNYQFQVRLGDRDSEYDGLVGYFDLLNDPEAPPKVHQELDLSNIHTFFALADDNKTPVATPPLNMLTTETYPLFKPYWNPPFDETEPDKVIPAKTYENRRNKQLSVFGAIVDPFTPMHAYSSILPSHTLQLPAWTWQEAMNKMTAFFHAGPLHLAGTVPAYDSSKPLTNENWRDRPARTLGLPRLGAGEWNWLQPYVETAATAGTVGPRHDGGGDGEWNDGDDQPPPPGTSQVNAVFNAFGIEKTGDLTKPGF</sequence>
<comment type="caution">
    <text evidence="1">The sequence shown here is derived from an EMBL/GenBank/DDBJ whole genome shotgun (WGS) entry which is preliminary data.</text>
</comment>
<proteinExistence type="predicted"/>
<organism evidence="1 2">
    <name type="scientific">Chaetomium tenue</name>
    <dbReference type="NCBI Taxonomy" id="1854479"/>
    <lineage>
        <taxon>Eukaryota</taxon>
        <taxon>Fungi</taxon>
        <taxon>Dikarya</taxon>
        <taxon>Ascomycota</taxon>
        <taxon>Pezizomycotina</taxon>
        <taxon>Sordariomycetes</taxon>
        <taxon>Sordariomycetidae</taxon>
        <taxon>Sordariales</taxon>
        <taxon>Chaetomiaceae</taxon>
        <taxon>Chaetomium</taxon>
    </lineage>
</organism>
<evidence type="ECO:0000313" key="2">
    <source>
        <dbReference type="Proteomes" id="UP000724584"/>
    </source>
</evidence>
<keyword evidence="2" id="KW-1185">Reference proteome</keyword>
<reference evidence="1 2" key="1">
    <citation type="journal article" date="2021" name="Nat. Commun.">
        <title>Genetic determinants of endophytism in the Arabidopsis root mycobiome.</title>
        <authorList>
            <person name="Mesny F."/>
            <person name="Miyauchi S."/>
            <person name="Thiergart T."/>
            <person name="Pickel B."/>
            <person name="Atanasova L."/>
            <person name="Karlsson M."/>
            <person name="Huettel B."/>
            <person name="Barry K.W."/>
            <person name="Haridas S."/>
            <person name="Chen C."/>
            <person name="Bauer D."/>
            <person name="Andreopoulos W."/>
            <person name="Pangilinan J."/>
            <person name="LaButti K."/>
            <person name="Riley R."/>
            <person name="Lipzen A."/>
            <person name="Clum A."/>
            <person name="Drula E."/>
            <person name="Henrissat B."/>
            <person name="Kohler A."/>
            <person name="Grigoriev I.V."/>
            <person name="Martin F.M."/>
            <person name="Hacquard S."/>
        </authorList>
    </citation>
    <scope>NUCLEOTIDE SEQUENCE [LARGE SCALE GENOMIC DNA]</scope>
    <source>
        <strain evidence="1 2">MPI-SDFR-AT-0079</strain>
    </source>
</reference>